<evidence type="ECO:0000256" key="7">
    <source>
        <dbReference type="ARBA" id="ARBA00022729"/>
    </source>
</evidence>
<comment type="similarity">
    <text evidence="4">Belongs to the FlgH family.</text>
</comment>
<keyword evidence="7 12" id="KW-0732">Signal</keyword>
<keyword evidence="8" id="KW-0472">Membrane</keyword>
<evidence type="ECO:0000256" key="12">
    <source>
        <dbReference type="SAM" id="SignalP"/>
    </source>
</evidence>
<dbReference type="AlphaFoldDB" id="D5V7A2"/>
<evidence type="ECO:0000256" key="3">
    <source>
        <dbReference type="ARBA" id="ARBA00004442"/>
    </source>
</evidence>
<comment type="subunit">
    <text evidence="5">The basal body constitutes a major portion of the flagellar organelle and consists of four rings (L,P,S, and M) mounted on a central rod.</text>
</comment>
<feature type="signal peptide" evidence="12">
    <location>
        <begin position="1"/>
        <end position="19"/>
    </location>
</feature>
<evidence type="ECO:0000256" key="6">
    <source>
        <dbReference type="ARBA" id="ARBA00016940"/>
    </source>
</evidence>
<evidence type="ECO:0000256" key="2">
    <source>
        <dbReference type="ARBA" id="ARBA00004117"/>
    </source>
</evidence>
<dbReference type="RefSeq" id="WP_013136667.1">
    <property type="nucleotide sequence ID" value="NC_014166.1"/>
</dbReference>
<dbReference type="eggNOG" id="COG2063">
    <property type="taxonomic scope" value="Bacteria"/>
</dbReference>
<dbReference type="PANTHER" id="PTHR34933">
    <property type="entry name" value="FLAGELLAR L-RING PROTEIN"/>
    <property type="match status" value="1"/>
</dbReference>
<evidence type="ECO:0000256" key="9">
    <source>
        <dbReference type="ARBA" id="ARBA00023143"/>
    </source>
</evidence>
<dbReference type="Proteomes" id="UP000000939">
    <property type="component" value="Chromosome"/>
</dbReference>
<dbReference type="KEGG" id="ant:Arnit_2874"/>
<dbReference type="OrthoDB" id="9789227at2"/>
<comment type="subcellular location">
    <subcellularLocation>
        <location evidence="2">Bacterial flagellum basal body</location>
    </subcellularLocation>
    <subcellularLocation>
        <location evidence="3">Cell outer membrane</location>
    </subcellularLocation>
</comment>
<keyword evidence="13" id="KW-0966">Cell projection</keyword>
<evidence type="ECO:0000256" key="10">
    <source>
        <dbReference type="ARBA" id="ARBA00023237"/>
    </source>
</evidence>
<keyword evidence="13" id="KW-0282">Flagellum</keyword>
<dbReference type="PANTHER" id="PTHR34933:SF1">
    <property type="entry name" value="FLAGELLAR L-RING PROTEIN"/>
    <property type="match status" value="1"/>
</dbReference>
<evidence type="ECO:0000256" key="5">
    <source>
        <dbReference type="ARBA" id="ARBA00011439"/>
    </source>
</evidence>
<protein>
    <recommendedName>
        <fullName evidence="6">Flagellar L-ring protein</fullName>
    </recommendedName>
    <alternativeName>
        <fullName evidence="11">Basal body L-ring protein</fullName>
    </alternativeName>
</protein>
<comment type="function">
    <text evidence="1">Assembles around the rod to form the L-ring and probably protects the motor/basal body from shearing forces during rotation.</text>
</comment>
<gene>
    <name evidence="13" type="ordered locus">Arnit_2874</name>
</gene>
<dbReference type="Pfam" id="PF02107">
    <property type="entry name" value="FlgH"/>
    <property type="match status" value="1"/>
</dbReference>
<name>D5V7A2_ARCNC</name>
<keyword evidence="10" id="KW-0998">Cell outer membrane</keyword>
<dbReference type="InterPro" id="IPR000527">
    <property type="entry name" value="Flag_Lring"/>
</dbReference>
<dbReference type="GO" id="GO:0009279">
    <property type="term" value="C:cell outer membrane"/>
    <property type="evidence" value="ECO:0007669"/>
    <property type="project" value="UniProtKB-SubCell"/>
</dbReference>
<dbReference type="GO" id="GO:0071973">
    <property type="term" value="P:bacterial-type flagellum-dependent cell motility"/>
    <property type="evidence" value="ECO:0007669"/>
    <property type="project" value="InterPro"/>
</dbReference>
<dbReference type="GO" id="GO:0003774">
    <property type="term" value="F:cytoskeletal motor activity"/>
    <property type="evidence" value="ECO:0007669"/>
    <property type="project" value="InterPro"/>
</dbReference>
<proteinExistence type="inferred from homology"/>
<evidence type="ECO:0000256" key="8">
    <source>
        <dbReference type="ARBA" id="ARBA00023136"/>
    </source>
</evidence>
<dbReference type="STRING" id="572480.Arnit_2874"/>
<dbReference type="GO" id="GO:0009427">
    <property type="term" value="C:bacterial-type flagellum basal body, distal rod, L ring"/>
    <property type="evidence" value="ECO:0007669"/>
    <property type="project" value="InterPro"/>
</dbReference>
<feature type="chain" id="PRO_5003078174" description="Flagellar L-ring protein" evidence="12">
    <location>
        <begin position="20"/>
        <end position="237"/>
    </location>
</feature>
<evidence type="ECO:0000256" key="4">
    <source>
        <dbReference type="ARBA" id="ARBA00006929"/>
    </source>
</evidence>
<keyword evidence="13" id="KW-0969">Cilium</keyword>
<dbReference type="EMBL" id="CP001999">
    <property type="protein sequence ID" value="ADG94522.1"/>
    <property type="molecule type" value="Genomic_DNA"/>
</dbReference>
<accession>D5V7A2</accession>
<keyword evidence="14" id="KW-1185">Reference proteome</keyword>
<sequence length="237" mass="26177" precursor="true">MRSKYFLILACAFLLNSCAPVEQELKFDKPPAQVLKPKPKVTYNKGSLYSRKGPSLFADKKDLQVGDIIQVVIDESLTSNTSNKRELTNTSAETMGGGVISPATGNNLPLNSTVQSVANKINSIGGVQFNSNSNSSFKGKVKANADESFSTTLSVIIEETYQNGNYYIKGSKEMLIDEQKQEIIISGVIRPYDISPDNSIKSSQIANLKVLYKKDGEEQDVMHQPWGTKLLKMLWPF</sequence>
<keyword evidence="9" id="KW-0975">Bacterial flagellum</keyword>
<evidence type="ECO:0000256" key="1">
    <source>
        <dbReference type="ARBA" id="ARBA00002591"/>
    </source>
</evidence>
<dbReference type="HOGENOM" id="CLU_069313_1_1_7"/>
<reference evidence="13 14" key="1">
    <citation type="journal article" date="2010" name="Stand. Genomic Sci.">
        <title>Complete genome sequence of Arcobacter nitrofigilis type strain (CI).</title>
        <authorList>
            <person name="Pati A."/>
            <person name="Gronow S."/>
            <person name="Lapidus A."/>
            <person name="Copeland A."/>
            <person name="Glavina Del Rio T."/>
            <person name="Nolan M."/>
            <person name="Lucas S."/>
            <person name="Tice H."/>
            <person name="Cheng J.F."/>
            <person name="Han C."/>
            <person name="Chertkov O."/>
            <person name="Bruce D."/>
            <person name="Tapia R."/>
            <person name="Goodwin L."/>
            <person name="Pitluck S."/>
            <person name="Liolios K."/>
            <person name="Ivanova N."/>
            <person name="Mavromatis K."/>
            <person name="Chen A."/>
            <person name="Palaniappan K."/>
            <person name="Land M."/>
            <person name="Hauser L."/>
            <person name="Chang Y.J."/>
            <person name="Jeffries C.D."/>
            <person name="Detter J.C."/>
            <person name="Rohde M."/>
            <person name="Goker M."/>
            <person name="Bristow J."/>
            <person name="Eisen J.A."/>
            <person name="Markowitz V."/>
            <person name="Hugenholtz P."/>
            <person name="Klenk H.P."/>
            <person name="Kyrpides N.C."/>
        </authorList>
    </citation>
    <scope>NUCLEOTIDE SEQUENCE [LARGE SCALE GENOMIC DNA]</scope>
    <source>
        <strain evidence="14">ATCC 33309 / DSM 7299 / CCUG 15893 / LMG 7604 / NCTC 12251 / CI</strain>
    </source>
</reference>
<evidence type="ECO:0000256" key="11">
    <source>
        <dbReference type="ARBA" id="ARBA00032876"/>
    </source>
</evidence>
<organism evidence="13 14">
    <name type="scientific">Arcobacter nitrofigilis (strain ATCC 33309 / DSM 7299 / CCUG 15893 / LMG 7604 / NCTC 12251 / CI)</name>
    <name type="common">Campylobacter nitrofigilis</name>
    <dbReference type="NCBI Taxonomy" id="572480"/>
    <lineage>
        <taxon>Bacteria</taxon>
        <taxon>Pseudomonadati</taxon>
        <taxon>Campylobacterota</taxon>
        <taxon>Epsilonproteobacteria</taxon>
        <taxon>Campylobacterales</taxon>
        <taxon>Arcobacteraceae</taxon>
        <taxon>Arcobacter</taxon>
    </lineage>
</organism>
<evidence type="ECO:0000313" key="14">
    <source>
        <dbReference type="Proteomes" id="UP000000939"/>
    </source>
</evidence>
<evidence type="ECO:0000313" key="13">
    <source>
        <dbReference type="EMBL" id="ADG94522.1"/>
    </source>
</evidence>